<feature type="domain" description="Thioredoxin" evidence="7">
    <location>
        <begin position="29"/>
        <end position="136"/>
    </location>
</feature>
<dbReference type="InterPro" id="IPR013766">
    <property type="entry name" value="Thioredoxin_domain"/>
</dbReference>
<proteinExistence type="inferred from homology"/>
<dbReference type="PROSITE" id="PS00194">
    <property type="entry name" value="THIOREDOXIN_1"/>
    <property type="match status" value="1"/>
</dbReference>
<comment type="function">
    <text evidence="1">Participates in various redox reactions through the reversible oxidation of its active center dithiol to a disulfide and catalyzes dithiol-disulfide exchange reactions.</text>
</comment>
<dbReference type="InterPro" id="IPR017937">
    <property type="entry name" value="Thioredoxin_CS"/>
</dbReference>
<evidence type="ECO:0000256" key="1">
    <source>
        <dbReference type="ARBA" id="ARBA00003318"/>
    </source>
</evidence>
<dbReference type="GO" id="GO:0045454">
    <property type="term" value="P:cell redox homeostasis"/>
    <property type="evidence" value="ECO:0007669"/>
    <property type="project" value="TreeGrafter"/>
</dbReference>
<dbReference type="Proteomes" id="UP000182227">
    <property type="component" value="Unassembled WGS sequence"/>
</dbReference>
<dbReference type="CDD" id="cd02947">
    <property type="entry name" value="TRX_family"/>
    <property type="match status" value="1"/>
</dbReference>
<evidence type="ECO:0000256" key="5">
    <source>
        <dbReference type="ARBA" id="ARBA00023157"/>
    </source>
</evidence>
<dbReference type="EMBL" id="CTEF01000006">
    <property type="protein sequence ID" value="CQD23888.1"/>
    <property type="molecule type" value="Genomic_DNA"/>
</dbReference>
<dbReference type="PANTHER" id="PTHR45663:SF11">
    <property type="entry name" value="GEO12009P1"/>
    <property type="match status" value="1"/>
</dbReference>
<dbReference type="Pfam" id="PF00085">
    <property type="entry name" value="Thioredoxin"/>
    <property type="match status" value="1"/>
</dbReference>
<reference evidence="8 9" key="1">
    <citation type="submission" date="2015-03" db="EMBL/GenBank/DDBJ databases">
        <authorList>
            <person name="Murphy D."/>
        </authorList>
    </citation>
    <scope>NUCLEOTIDE SEQUENCE [LARGE SCALE GENOMIC DNA]</scope>
    <source>
        <strain evidence="8 9">D16</strain>
    </source>
</reference>
<sequence length="136" mass="14528">MVLVIVVLIAALGIAYVIGRLITLRAGMIRAGEQTADVDTSDLGLSHTGPTVLHFSAEWCGPCAGVRRVVDQVCAELPDVAHVEIDMDANPEAARRLSVLSLPTTIIFDRDGRPRYRTSGVPKAADLRSALEPLLA</sequence>
<protein>
    <submittedName>
        <fullName evidence="8">Thiol:disulfide interchange protein</fullName>
    </submittedName>
</protein>
<dbReference type="SUPFAM" id="SSF52833">
    <property type="entry name" value="Thioredoxin-like"/>
    <property type="match status" value="1"/>
</dbReference>
<keyword evidence="4" id="KW-0249">Electron transport</keyword>
<evidence type="ECO:0000256" key="6">
    <source>
        <dbReference type="ARBA" id="ARBA00023284"/>
    </source>
</evidence>
<accession>A0A0U1DWM7</accession>
<name>A0A0U1DWM7_9MYCO</name>
<comment type="similarity">
    <text evidence="2">Belongs to the thioredoxin family.</text>
</comment>
<dbReference type="PANTHER" id="PTHR45663">
    <property type="entry name" value="GEO12009P1"/>
    <property type="match status" value="1"/>
</dbReference>
<evidence type="ECO:0000256" key="4">
    <source>
        <dbReference type="ARBA" id="ARBA00022982"/>
    </source>
</evidence>
<evidence type="ECO:0000313" key="8">
    <source>
        <dbReference type="EMBL" id="CQD23888.1"/>
    </source>
</evidence>
<keyword evidence="3" id="KW-0813">Transport</keyword>
<dbReference type="GO" id="GO:0015035">
    <property type="term" value="F:protein-disulfide reductase activity"/>
    <property type="evidence" value="ECO:0007669"/>
    <property type="project" value="TreeGrafter"/>
</dbReference>
<evidence type="ECO:0000313" key="9">
    <source>
        <dbReference type="Proteomes" id="UP000182227"/>
    </source>
</evidence>
<keyword evidence="6" id="KW-0676">Redox-active center</keyword>
<dbReference type="GO" id="GO:0005829">
    <property type="term" value="C:cytosol"/>
    <property type="evidence" value="ECO:0007669"/>
    <property type="project" value="TreeGrafter"/>
</dbReference>
<keyword evidence="5" id="KW-1015">Disulfide bond</keyword>
<dbReference type="Gene3D" id="3.40.30.10">
    <property type="entry name" value="Glutaredoxin"/>
    <property type="match status" value="1"/>
</dbReference>
<gene>
    <name evidence="8" type="ORF">BN970_06192</name>
</gene>
<evidence type="ECO:0000259" key="7">
    <source>
        <dbReference type="PROSITE" id="PS51352"/>
    </source>
</evidence>
<organism evidence="8 9">
    <name type="scientific">Mycolicibacterium conceptionense</name>
    <dbReference type="NCBI Taxonomy" id="451644"/>
    <lineage>
        <taxon>Bacteria</taxon>
        <taxon>Bacillati</taxon>
        <taxon>Actinomycetota</taxon>
        <taxon>Actinomycetes</taxon>
        <taxon>Mycobacteriales</taxon>
        <taxon>Mycobacteriaceae</taxon>
        <taxon>Mycolicibacterium</taxon>
    </lineage>
</organism>
<dbReference type="PROSITE" id="PS51352">
    <property type="entry name" value="THIOREDOXIN_2"/>
    <property type="match status" value="1"/>
</dbReference>
<evidence type="ECO:0000256" key="2">
    <source>
        <dbReference type="ARBA" id="ARBA00008987"/>
    </source>
</evidence>
<dbReference type="InterPro" id="IPR036249">
    <property type="entry name" value="Thioredoxin-like_sf"/>
</dbReference>
<dbReference type="AlphaFoldDB" id="A0A0U1DWM7"/>
<evidence type="ECO:0000256" key="3">
    <source>
        <dbReference type="ARBA" id="ARBA00022448"/>
    </source>
</evidence>